<dbReference type="GO" id="GO:0043022">
    <property type="term" value="F:ribosome binding"/>
    <property type="evidence" value="ECO:0007669"/>
    <property type="project" value="TreeGrafter"/>
</dbReference>
<protein>
    <submittedName>
        <fullName evidence="3">Ribosome-associated protein</fullName>
    </submittedName>
</protein>
<feature type="compositionally biased region" description="Basic and acidic residues" evidence="1">
    <location>
        <begin position="120"/>
        <end position="129"/>
    </location>
</feature>
<organism evidence="3 4">
    <name type="scientific">Planctomicrobium piriforme</name>
    <dbReference type="NCBI Taxonomy" id="1576369"/>
    <lineage>
        <taxon>Bacteria</taxon>
        <taxon>Pseudomonadati</taxon>
        <taxon>Planctomycetota</taxon>
        <taxon>Planctomycetia</taxon>
        <taxon>Planctomycetales</taxon>
        <taxon>Planctomycetaceae</taxon>
        <taxon>Planctomicrobium</taxon>
    </lineage>
</organism>
<accession>A0A1I3JZ48</accession>
<feature type="compositionally biased region" description="Basic residues" evidence="1">
    <location>
        <begin position="106"/>
        <end position="115"/>
    </location>
</feature>
<feature type="domain" description="Prokaryotic-type class I peptide chain release factors" evidence="2">
    <location>
        <begin position="11"/>
        <end position="137"/>
    </location>
</feature>
<dbReference type="GO" id="GO:0003747">
    <property type="term" value="F:translation release factor activity"/>
    <property type="evidence" value="ECO:0007669"/>
    <property type="project" value="InterPro"/>
</dbReference>
<reference evidence="4" key="1">
    <citation type="submission" date="2016-10" db="EMBL/GenBank/DDBJ databases">
        <authorList>
            <person name="Varghese N."/>
            <person name="Submissions S."/>
        </authorList>
    </citation>
    <scope>NUCLEOTIDE SEQUENCE [LARGE SCALE GENOMIC DNA]</scope>
    <source>
        <strain evidence="4">DSM 26348</strain>
    </source>
</reference>
<sequence>MRDVNLVISEQLSIPMSELRFAYVRSSGPGGQNVNKVNSQVQLAWKVAECQSLPADVLERLQAAQQGRISKAGFLRIHSDEYRDREKNREACLDRLRGMIAEVAKPPKKRRKTRVPKGVVEGRLREKLQRAQVKQTRRRPRLDD</sequence>
<keyword evidence="4" id="KW-1185">Reference proteome</keyword>
<dbReference type="Pfam" id="PF00472">
    <property type="entry name" value="RF-1"/>
    <property type="match status" value="1"/>
</dbReference>
<dbReference type="EMBL" id="FOQD01000011">
    <property type="protein sequence ID" value="SFI65549.1"/>
    <property type="molecule type" value="Genomic_DNA"/>
</dbReference>
<feature type="region of interest" description="Disordered" evidence="1">
    <location>
        <begin position="106"/>
        <end position="144"/>
    </location>
</feature>
<dbReference type="PANTHER" id="PTHR47814:SF1">
    <property type="entry name" value="PEPTIDYL-TRNA HYDROLASE ARFB"/>
    <property type="match status" value="1"/>
</dbReference>
<evidence type="ECO:0000259" key="2">
    <source>
        <dbReference type="Pfam" id="PF00472"/>
    </source>
</evidence>
<dbReference type="GO" id="GO:0004045">
    <property type="term" value="F:peptidyl-tRNA hydrolase activity"/>
    <property type="evidence" value="ECO:0007669"/>
    <property type="project" value="TreeGrafter"/>
</dbReference>
<evidence type="ECO:0000313" key="3">
    <source>
        <dbReference type="EMBL" id="SFI65549.1"/>
    </source>
</evidence>
<dbReference type="PANTHER" id="PTHR47814">
    <property type="entry name" value="PEPTIDYL-TRNA HYDROLASE ARFB"/>
    <property type="match status" value="1"/>
</dbReference>
<feature type="compositionally biased region" description="Basic residues" evidence="1">
    <location>
        <begin position="135"/>
        <end position="144"/>
    </location>
</feature>
<dbReference type="STRING" id="1576369.SAMN05421753_11166"/>
<dbReference type="NCBIfam" id="NF006718">
    <property type="entry name" value="PRK09256.1"/>
    <property type="match status" value="1"/>
</dbReference>
<evidence type="ECO:0000256" key="1">
    <source>
        <dbReference type="SAM" id="MobiDB-lite"/>
    </source>
</evidence>
<dbReference type="GO" id="GO:0072344">
    <property type="term" value="P:rescue of stalled ribosome"/>
    <property type="evidence" value="ECO:0007669"/>
    <property type="project" value="TreeGrafter"/>
</dbReference>
<evidence type="ECO:0000313" key="4">
    <source>
        <dbReference type="Proteomes" id="UP000199518"/>
    </source>
</evidence>
<gene>
    <name evidence="3" type="ORF">SAMN05421753_11166</name>
</gene>
<dbReference type="SUPFAM" id="SSF110916">
    <property type="entry name" value="Peptidyl-tRNA hydrolase domain-like"/>
    <property type="match status" value="1"/>
</dbReference>
<dbReference type="Gene3D" id="3.30.160.20">
    <property type="match status" value="1"/>
</dbReference>
<dbReference type="Proteomes" id="UP000199518">
    <property type="component" value="Unassembled WGS sequence"/>
</dbReference>
<proteinExistence type="predicted"/>
<name>A0A1I3JZ48_9PLAN</name>
<dbReference type="InterPro" id="IPR000352">
    <property type="entry name" value="Pep_chain_release_fac_I"/>
</dbReference>
<dbReference type="AlphaFoldDB" id="A0A1I3JZ48"/>